<dbReference type="Gene3D" id="3.50.50.60">
    <property type="entry name" value="FAD/NAD(P)-binding domain"/>
    <property type="match status" value="1"/>
</dbReference>
<feature type="domain" description="Glucose-methanol-choline oxidoreductase N-terminal" evidence="6">
    <location>
        <begin position="307"/>
        <end position="321"/>
    </location>
</feature>
<feature type="signal peptide" evidence="5">
    <location>
        <begin position="1"/>
        <end position="23"/>
    </location>
</feature>
<dbReference type="SUPFAM" id="SSF54373">
    <property type="entry name" value="FAD-linked reductases, C-terminal domain"/>
    <property type="match status" value="1"/>
</dbReference>
<comment type="cofactor">
    <cofactor evidence="1">
        <name>FAD</name>
        <dbReference type="ChEBI" id="CHEBI:57692"/>
    </cofactor>
</comment>
<dbReference type="AlphaFoldDB" id="A0A6V1RKB3"/>
<dbReference type="PANTHER" id="PTHR11552:SF147">
    <property type="entry name" value="CHOLINE DEHYDROGENASE, MITOCHONDRIAL"/>
    <property type="match status" value="1"/>
</dbReference>
<keyword evidence="4" id="KW-0274">FAD</keyword>
<dbReference type="Pfam" id="PF00732">
    <property type="entry name" value="GMC_oxred_N"/>
    <property type="match status" value="1"/>
</dbReference>
<keyword evidence="5" id="KW-0732">Signal</keyword>
<evidence type="ECO:0000313" key="7">
    <source>
        <dbReference type="EMBL" id="CAE0634928.1"/>
    </source>
</evidence>
<evidence type="ECO:0000256" key="3">
    <source>
        <dbReference type="ARBA" id="ARBA00022630"/>
    </source>
</evidence>
<dbReference type="GO" id="GO:0050660">
    <property type="term" value="F:flavin adenine dinucleotide binding"/>
    <property type="evidence" value="ECO:0007669"/>
    <property type="project" value="InterPro"/>
</dbReference>
<dbReference type="GO" id="GO:0008812">
    <property type="term" value="F:choline dehydrogenase activity"/>
    <property type="evidence" value="ECO:0007669"/>
    <property type="project" value="TreeGrafter"/>
</dbReference>
<keyword evidence="3" id="KW-0285">Flavoprotein</keyword>
<evidence type="ECO:0000313" key="8">
    <source>
        <dbReference type="EMBL" id="CAE0634929.1"/>
    </source>
</evidence>
<dbReference type="GO" id="GO:0016020">
    <property type="term" value="C:membrane"/>
    <property type="evidence" value="ECO:0007669"/>
    <property type="project" value="TreeGrafter"/>
</dbReference>
<reference evidence="7" key="1">
    <citation type="submission" date="2021-01" db="EMBL/GenBank/DDBJ databases">
        <authorList>
            <person name="Corre E."/>
            <person name="Pelletier E."/>
            <person name="Niang G."/>
            <person name="Scheremetjew M."/>
            <person name="Finn R."/>
            <person name="Kale V."/>
            <person name="Holt S."/>
            <person name="Cochrane G."/>
            <person name="Meng A."/>
            <person name="Brown T."/>
            <person name="Cohen L."/>
        </authorList>
    </citation>
    <scope>NUCLEOTIDE SEQUENCE</scope>
    <source>
        <strain evidence="7">CCMP3107</strain>
    </source>
</reference>
<evidence type="ECO:0000256" key="2">
    <source>
        <dbReference type="ARBA" id="ARBA00010790"/>
    </source>
</evidence>
<evidence type="ECO:0000256" key="4">
    <source>
        <dbReference type="ARBA" id="ARBA00022827"/>
    </source>
</evidence>
<dbReference type="InterPro" id="IPR012132">
    <property type="entry name" value="GMC_OxRdtase"/>
</dbReference>
<dbReference type="Pfam" id="PF05199">
    <property type="entry name" value="GMC_oxred_C"/>
    <property type="match status" value="1"/>
</dbReference>
<organism evidence="7">
    <name type="scientific">Heterosigma akashiwo</name>
    <name type="common">Chromophytic alga</name>
    <name type="synonym">Heterosigma carterae</name>
    <dbReference type="NCBI Taxonomy" id="2829"/>
    <lineage>
        <taxon>Eukaryota</taxon>
        <taxon>Sar</taxon>
        <taxon>Stramenopiles</taxon>
        <taxon>Ochrophyta</taxon>
        <taxon>Raphidophyceae</taxon>
        <taxon>Chattonellales</taxon>
        <taxon>Chattonellaceae</taxon>
        <taxon>Heterosigma</taxon>
    </lineage>
</organism>
<sequence length="623" mass="65791">MGNQTSKAFQATLLLAVFLYTNAFVTPGSGMAFKAPSVSLQQVRMTMDKPDYVILGGGTAGLVLANKLSAEAGNKVLVLEAGGAPDKNLLVKAPAGALKLFQSALDWVFFSHKDPGCHDRDIYLCRGKTLGGSSCVNVMLYHRGDEADYRAWEAAGAEGWGPDAVLPYFKSSQNAREPGMKGAYHGRGGMLDVELPRYQNPLSRMFLAAAEQLGLAGGLTEDFNDWSRPQEGFGRFQVQQRKGRRWHTAMSYLKQALKRPNLETRTGAHITKIQIEDGRAVGVEYVQDNVKKAVRLGEGGEVLLAAGAVGSPHLLQLSGVGDRAELEAKGVPCQVDLPAVGKHLRDHPAANVYFDIAEPVALTDAMFTRDGKRVKPSVMAQWALLGRGPMTCIGCDHGAFVKTRPGLAQADLQIRFLPARGENPDGIATLTEVAREGSKARGLAFQLVACRPKSEGKVSLASANPFDAPEIQTGFLTAEEDVATLREGVRLARQIASQEAFRGMVTGEVFPGADVETDAGLEAYLRQTCHTANALVGTCRMGAAGDAGAVVDPALRVRGVRGLRVVDASVMPTLPGGQTGAPTVMIAERAADLLLQEKRAAGAAAAAAAAPAQAAAGGAPAMA</sequence>
<dbReference type="InterPro" id="IPR007867">
    <property type="entry name" value="GMC_OxRtase_C"/>
</dbReference>
<dbReference type="InterPro" id="IPR036188">
    <property type="entry name" value="FAD/NAD-bd_sf"/>
</dbReference>
<accession>A0A6V1RKB3</accession>
<dbReference type="PROSITE" id="PS00624">
    <property type="entry name" value="GMC_OXRED_2"/>
    <property type="match status" value="1"/>
</dbReference>
<evidence type="ECO:0000256" key="1">
    <source>
        <dbReference type="ARBA" id="ARBA00001974"/>
    </source>
</evidence>
<name>A0A6V1RKB3_HETAK</name>
<dbReference type="PANTHER" id="PTHR11552">
    <property type="entry name" value="GLUCOSE-METHANOL-CHOLINE GMC OXIDOREDUCTASE"/>
    <property type="match status" value="1"/>
</dbReference>
<dbReference type="InterPro" id="IPR000172">
    <property type="entry name" value="GMC_OxRdtase_N"/>
</dbReference>
<evidence type="ECO:0000259" key="6">
    <source>
        <dbReference type="PROSITE" id="PS00624"/>
    </source>
</evidence>
<feature type="chain" id="PRO_5035586252" description="Glucose-methanol-choline oxidoreductase N-terminal domain-containing protein" evidence="5">
    <location>
        <begin position="24"/>
        <end position="623"/>
    </location>
</feature>
<dbReference type="SUPFAM" id="SSF51905">
    <property type="entry name" value="FAD/NAD(P)-binding domain"/>
    <property type="match status" value="1"/>
</dbReference>
<dbReference type="PIRSF" id="PIRSF000137">
    <property type="entry name" value="Alcohol_oxidase"/>
    <property type="match status" value="1"/>
</dbReference>
<comment type="similarity">
    <text evidence="2">Belongs to the GMC oxidoreductase family.</text>
</comment>
<dbReference type="Gene3D" id="3.30.560.10">
    <property type="entry name" value="Glucose Oxidase, domain 3"/>
    <property type="match status" value="1"/>
</dbReference>
<protein>
    <recommendedName>
        <fullName evidence="6">Glucose-methanol-choline oxidoreductase N-terminal domain-containing protein</fullName>
    </recommendedName>
</protein>
<dbReference type="GO" id="GO:0019285">
    <property type="term" value="P:glycine betaine biosynthetic process from choline"/>
    <property type="evidence" value="ECO:0007669"/>
    <property type="project" value="TreeGrafter"/>
</dbReference>
<dbReference type="EMBL" id="HBIU01029619">
    <property type="protein sequence ID" value="CAE0634929.1"/>
    <property type="molecule type" value="Transcribed_RNA"/>
</dbReference>
<dbReference type="EMBL" id="HBIU01029618">
    <property type="protein sequence ID" value="CAE0634928.1"/>
    <property type="molecule type" value="Transcribed_RNA"/>
</dbReference>
<evidence type="ECO:0000256" key="5">
    <source>
        <dbReference type="SAM" id="SignalP"/>
    </source>
</evidence>
<proteinExistence type="inferred from homology"/>
<gene>
    <name evidence="7" type="ORF">HAKA00212_LOCUS13668</name>
    <name evidence="8" type="ORF">HAKA00212_LOCUS13669</name>
</gene>